<proteinExistence type="predicted"/>
<name>A0A9P3CP83_9PEZI</name>
<keyword evidence="1" id="KW-0175">Coiled coil</keyword>
<evidence type="ECO:0000256" key="1">
    <source>
        <dbReference type="SAM" id="Coils"/>
    </source>
</evidence>
<accession>A0A9P3CP83</accession>
<feature type="coiled-coil region" evidence="1">
    <location>
        <begin position="128"/>
        <end position="155"/>
    </location>
</feature>
<sequence>MHHTNALRQADADLAALVRRVQEQAATLTDQAQQDIDQLQTENTDLKREVKLLKELTTDSKPFIKQEPSEAPPTAAQLIKEKDADIKMLVTALEEEKALVCSLRVQVDCQKGATEGVKQQAFNARAKLGSIEKKLAASQKKNAKLEREIKKLQKNQVSNPGRQNTAAPSGLCRGVSAVKKSSTHAGLISLKRVAPDEDDEDDVPIAQLRNSKQKMDLDDVPLRLRSMAIKMEVAFGGSGTKSTPIKLD</sequence>
<dbReference type="RefSeq" id="XP_044660603.1">
    <property type="nucleotide sequence ID" value="XM_044804668.1"/>
</dbReference>
<comment type="caution">
    <text evidence="2">The sequence shown here is derived from an EMBL/GenBank/DDBJ whole genome shotgun (WGS) entry which is preliminary data.</text>
</comment>
<evidence type="ECO:0000313" key="3">
    <source>
        <dbReference type="Proteomes" id="UP000825890"/>
    </source>
</evidence>
<dbReference type="GeneID" id="68294830"/>
<reference evidence="2 3" key="1">
    <citation type="submission" date="2021-01" db="EMBL/GenBank/DDBJ databases">
        <title>Cercospora kikuchii MAFF 305040 whole genome shotgun sequence.</title>
        <authorList>
            <person name="Kashiwa T."/>
            <person name="Suzuki T."/>
        </authorList>
    </citation>
    <scope>NUCLEOTIDE SEQUENCE [LARGE SCALE GENOMIC DNA]</scope>
    <source>
        <strain evidence="2 3">MAFF 305040</strain>
    </source>
</reference>
<dbReference type="EMBL" id="BOLY01000006">
    <property type="protein sequence ID" value="GIZ46116.1"/>
    <property type="molecule type" value="Genomic_DNA"/>
</dbReference>
<feature type="coiled-coil region" evidence="1">
    <location>
        <begin position="22"/>
        <end position="56"/>
    </location>
</feature>
<keyword evidence="3" id="KW-1185">Reference proteome</keyword>
<dbReference type="AlphaFoldDB" id="A0A9P3CP83"/>
<dbReference type="OrthoDB" id="3648207at2759"/>
<organism evidence="2 3">
    <name type="scientific">Cercospora kikuchii</name>
    <dbReference type="NCBI Taxonomy" id="84275"/>
    <lineage>
        <taxon>Eukaryota</taxon>
        <taxon>Fungi</taxon>
        <taxon>Dikarya</taxon>
        <taxon>Ascomycota</taxon>
        <taxon>Pezizomycotina</taxon>
        <taxon>Dothideomycetes</taxon>
        <taxon>Dothideomycetidae</taxon>
        <taxon>Mycosphaerellales</taxon>
        <taxon>Mycosphaerellaceae</taxon>
        <taxon>Cercospora</taxon>
    </lineage>
</organism>
<dbReference type="Proteomes" id="UP000825890">
    <property type="component" value="Unassembled WGS sequence"/>
</dbReference>
<evidence type="ECO:0000313" key="2">
    <source>
        <dbReference type="EMBL" id="GIZ46116.1"/>
    </source>
</evidence>
<protein>
    <submittedName>
        <fullName evidence="2">Uncharacterized protein</fullName>
    </submittedName>
</protein>
<gene>
    <name evidence="2" type="ORF">CKM354_000925500</name>
</gene>